<accession>A0A9W9VBI1</accession>
<dbReference type="GeneID" id="81376400"/>
<name>A0A9W9VBI1_9EURO</name>
<dbReference type="Proteomes" id="UP001147747">
    <property type="component" value="Unassembled WGS sequence"/>
</dbReference>
<proteinExistence type="predicted"/>
<evidence type="ECO:0000313" key="1">
    <source>
        <dbReference type="EMBL" id="KAJ5375897.1"/>
    </source>
</evidence>
<dbReference type="OrthoDB" id="4491390at2759"/>
<reference evidence="1" key="2">
    <citation type="journal article" date="2023" name="IMA Fungus">
        <title>Comparative genomic study of the Penicillium genus elucidates a diverse pangenome and 15 lateral gene transfer events.</title>
        <authorList>
            <person name="Petersen C."/>
            <person name="Sorensen T."/>
            <person name="Nielsen M.R."/>
            <person name="Sondergaard T.E."/>
            <person name="Sorensen J.L."/>
            <person name="Fitzpatrick D.A."/>
            <person name="Frisvad J.C."/>
            <person name="Nielsen K.L."/>
        </authorList>
    </citation>
    <scope>NUCLEOTIDE SEQUENCE</scope>
    <source>
        <strain evidence="1">IBT 29677</strain>
    </source>
</reference>
<dbReference type="EMBL" id="JAPZBU010000012">
    <property type="protein sequence ID" value="KAJ5375897.1"/>
    <property type="molecule type" value="Genomic_DNA"/>
</dbReference>
<organism evidence="1 2">
    <name type="scientific">Penicillium cosmopolitanum</name>
    <dbReference type="NCBI Taxonomy" id="1131564"/>
    <lineage>
        <taxon>Eukaryota</taxon>
        <taxon>Fungi</taxon>
        <taxon>Dikarya</taxon>
        <taxon>Ascomycota</taxon>
        <taxon>Pezizomycotina</taxon>
        <taxon>Eurotiomycetes</taxon>
        <taxon>Eurotiomycetidae</taxon>
        <taxon>Eurotiales</taxon>
        <taxon>Aspergillaceae</taxon>
        <taxon>Penicillium</taxon>
    </lineage>
</organism>
<gene>
    <name evidence="1" type="ORF">N7509_012783</name>
</gene>
<protein>
    <submittedName>
        <fullName evidence="1">Uncharacterized protein</fullName>
    </submittedName>
</protein>
<keyword evidence="2" id="KW-1185">Reference proteome</keyword>
<sequence length="85" mass="9885">MSKRISRRDYSAELIYTCVLFEQIESHYCPDSLEKWYAHINGLSAIMMLYSPKKGDSPIMAIIYGQHQKFRVICRVLLLLSIAQT</sequence>
<dbReference type="AlphaFoldDB" id="A0A9W9VBI1"/>
<comment type="caution">
    <text evidence="1">The sequence shown here is derived from an EMBL/GenBank/DDBJ whole genome shotgun (WGS) entry which is preliminary data.</text>
</comment>
<reference evidence="1" key="1">
    <citation type="submission" date="2022-12" db="EMBL/GenBank/DDBJ databases">
        <authorList>
            <person name="Petersen C."/>
        </authorList>
    </citation>
    <scope>NUCLEOTIDE SEQUENCE</scope>
    <source>
        <strain evidence="1">IBT 29677</strain>
    </source>
</reference>
<dbReference type="RefSeq" id="XP_056480927.1">
    <property type="nucleotide sequence ID" value="XM_056637420.1"/>
</dbReference>
<evidence type="ECO:0000313" key="2">
    <source>
        <dbReference type="Proteomes" id="UP001147747"/>
    </source>
</evidence>